<dbReference type="PANTHER" id="PTHR31920:SF37">
    <property type="entry name" value="B3 DOMAIN-CONTAINING TRANSCRIPTION FACTOR VRN1"/>
    <property type="match status" value="1"/>
</dbReference>
<evidence type="ECO:0000259" key="6">
    <source>
        <dbReference type="PROSITE" id="PS50863"/>
    </source>
</evidence>
<evidence type="ECO:0000313" key="8">
    <source>
        <dbReference type="Proteomes" id="UP000230069"/>
    </source>
</evidence>
<dbReference type="InterPro" id="IPR050655">
    <property type="entry name" value="Plant_B3_domain"/>
</dbReference>
<dbReference type="STRING" id="218851.A0A2G5E9H9"/>
<feature type="domain" description="TF-B3" evidence="6">
    <location>
        <begin position="24"/>
        <end position="117"/>
    </location>
</feature>
<keyword evidence="5" id="KW-0539">Nucleus</keyword>
<evidence type="ECO:0000256" key="5">
    <source>
        <dbReference type="ARBA" id="ARBA00023242"/>
    </source>
</evidence>
<comment type="subcellular location">
    <subcellularLocation>
        <location evidence="1">Nucleus</location>
    </subcellularLocation>
</comment>
<dbReference type="CDD" id="cd10017">
    <property type="entry name" value="B3_DNA"/>
    <property type="match status" value="2"/>
</dbReference>
<proteinExistence type="predicted"/>
<dbReference type="PROSITE" id="PS50863">
    <property type="entry name" value="B3"/>
    <property type="match status" value="2"/>
</dbReference>
<evidence type="ECO:0000256" key="1">
    <source>
        <dbReference type="ARBA" id="ARBA00004123"/>
    </source>
</evidence>
<dbReference type="EMBL" id="KZ305027">
    <property type="protein sequence ID" value="PIA52406.1"/>
    <property type="molecule type" value="Genomic_DNA"/>
</dbReference>
<dbReference type="AlphaFoldDB" id="A0A2G5E9H9"/>
<name>A0A2G5E9H9_AQUCA</name>
<sequence length="285" mass="32390">MSRATSKQRGAEQFSPPVNKRKTSFFKIIHGNIIADQQLVLPTKFVTKHGNEFSDNVTLKVPNGSVWTIKLNKDDGKICLCAGWKDFVEYHSIHAGHVLIFRYDGKSCFYVIICDMTTVEINYPSETVNKLEKATRAGKILTSRQNLGSKTELEDDDDVQILNVRANRDDADTFKSRYPFFKISMNASYLSRKFMNIPVEFCKNYLPKGLESLTLEVSNGRKKCRVRCLPVCSQNRGLRMSKGLSSFIAENKIQIGDICVFELINKTDVALKVHIFSQLKDQRSS</sequence>
<evidence type="ECO:0000256" key="3">
    <source>
        <dbReference type="ARBA" id="ARBA00023125"/>
    </source>
</evidence>
<keyword evidence="4" id="KW-0804">Transcription</keyword>
<organism evidence="7 8">
    <name type="scientific">Aquilegia coerulea</name>
    <name type="common">Rocky mountain columbine</name>
    <dbReference type="NCBI Taxonomy" id="218851"/>
    <lineage>
        <taxon>Eukaryota</taxon>
        <taxon>Viridiplantae</taxon>
        <taxon>Streptophyta</taxon>
        <taxon>Embryophyta</taxon>
        <taxon>Tracheophyta</taxon>
        <taxon>Spermatophyta</taxon>
        <taxon>Magnoliopsida</taxon>
        <taxon>Ranunculales</taxon>
        <taxon>Ranunculaceae</taxon>
        <taxon>Thalictroideae</taxon>
        <taxon>Aquilegia</taxon>
    </lineage>
</organism>
<evidence type="ECO:0000256" key="4">
    <source>
        <dbReference type="ARBA" id="ARBA00023163"/>
    </source>
</evidence>
<accession>A0A2G5E9H9</accession>
<dbReference type="InterPro" id="IPR003340">
    <property type="entry name" value="B3_DNA-bd"/>
</dbReference>
<reference evidence="7 8" key="1">
    <citation type="submission" date="2017-09" db="EMBL/GenBank/DDBJ databases">
        <title>WGS assembly of Aquilegia coerulea Goldsmith.</title>
        <authorList>
            <person name="Hodges S."/>
            <person name="Kramer E."/>
            <person name="Nordborg M."/>
            <person name="Tomkins J."/>
            <person name="Borevitz J."/>
            <person name="Derieg N."/>
            <person name="Yan J."/>
            <person name="Mihaltcheva S."/>
            <person name="Hayes R.D."/>
            <person name="Rokhsar D."/>
        </authorList>
    </citation>
    <scope>NUCLEOTIDE SEQUENCE [LARGE SCALE GENOMIC DNA]</scope>
    <source>
        <strain evidence="8">cv. Goldsmith</strain>
    </source>
</reference>
<dbReference type="PANTHER" id="PTHR31920">
    <property type="entry name" value="B3 DOMAIN-CONTAINING"/>
    <property type="match status" value="1"/>
</dbReference>
<evidence type="ECO:0000256" key="2">
    <source>
        <dbReference type="ARBA" id="ARBA00023015"/>
    </source>
</evidence>
<evidence type="ECO:0000313" key="7">
    <source>
        <dbReference type="EMBL" id="PIA52405.1"/>
    </source>
</evidence>
<dbReference type="Proteomes" id="UP000230069">
    <property type="component" value="Unassembled WGS sequence"/>
</dbReference>
<keyword evidence="2" id="KW-0805">Transcription regulation</keyword>
<feature type="domain" description="TF-B3" evidence="6">
    <location>
        <begin position="180"/>
        <end position="279"/>
    </location>
</feature>
<dbReference type="EMBL" id="KZ305027">
    <property type="protein sequence ID" value="PIA52403.1"/>
    <property type="molecule type" value="Genomic_DNA"/>
</dbReference>
<dbReference type="InterPro" id="IPR015300">
    <property type="entry name" value="DNA-bd_pseudobarrel_sf"/>
</dbReference>
<dbReference type="OrthoDB" id="623918at2759"/>
<dbReference type="Pfam" id="PF02362">
    <property type="entry name" value="B3"/>
    <property type="match status" value="2"/>
</dbReference>
<keyword evidence="8" id="KW-1185">Reference proteome</keyword>
<dbReference type="SMART" id="SM01019">
    <property type="entry name" value="B3"/>
    <property type="match status" value="2"/>
</dbReference>
<dbReference type="EMBL" id="KZ305027">
    <property type="protein sequence ID" value="PIA52405.1"/>
    <property type="molecule type" value="Genomic_DNA"/>
</dbReference>
<dbReference type="Gene3D" id="2.40.330.10">
    <property type="entry name" value="DNA-binding pseudobarrel domain"/>
    <property type="match status" value="2"/>
</dbReference>
<gene>
    <name evidence="7" type="ORF">AQUCO_01000343v1</name>
</gene>
<protein>
    <recommendedName>
        <fullName evidence="6">TF-B3 domain-containing protein</fullName>
    </recommendedName>
</protein>
<keyword evidence="3" id="KW-0238">DNA-binding</keyword>
<dbReference type="GO" id="GO:0005634">
    <property type="term" value="C:nucleus"/>
    <property type="evidence" value="ECO:0007669"/>
    <property type="project" value="UniProtKB-SubCell"/>
</dbReference>
<dbReference type="SUPFAM" id="SSF101936">
    <property type="entry name" value="DNA-binding pseudobarrel domain"/>
    <property type="match status" value="2"/>
</dbReference>
<dbReference type="GO" id="GO:0003677">
    <property type="term" value="F:DNA binding"/>
    <property type="evidence" value="ECO:0007669"/>
    <property type="project" value="UniProtKB-KW"/>
</dbReference>